<dbReference type="EMBL" id="CM044703">
    <property type="protein sequence ID" value="KAI5670236.1"/>
    <property type="molecule type" value="Genomic_DNA"/>
</dbReference>
<keyword evidence="2" id="KW-1185">Reference proteome</keyword>
<evidence type="ECO:0000313" key="2">
    <source>
        <dbReference type="Proteomes" id="UP001060085"/>
    </source>
</evidence>
<evidence type="ECO:0000313" key="1">
    <source>
        <dbReference type="EMBL" id="KAI5670236.1"/>
    </source>
</evidence>
<gene>
    <name evidence="1" type="ORF">M9H77_10600</name>
</gene>
<name>A0ACC0BC78_CATRO</name>
<dbReference type="Proteomes" id="UP001060085">
    <property type="component" value="Linkage Group LG03"/>
</dbReference>
<accession>A0ACC0BC78</accession>
<protein>
    <submittedName>
        <fullName evidence="1">Uncharacterized protein</fullName>
    </submittedName>
</protein>
<comment type="caution">
    <text evidence="1">The sequence shown here is derived from an EMBL/GenBank/DDBJ whole genome shotgun (WGS) entry which is preliminary data.</text>
</comment>
<reference evidence="2" key="1">
    <citation type="journal article" date="2023" name="Nat. Plants">
        <title>Single-cell RNA sequencing provides a high-resolution roadmap for understanding the multicellular compartmentation of specialized metabolism.</title>
        <authorList>
            <person name="Sun S."/>
            <person name="Shen X."/>
            <person name="Li Y."/>
            <person name="Li Y."/>
            <person name="Wang S."/>
            <person name="Li R."/>
            <person name="Zhang H."/>
            <person name="Shen G."/>
            <person name="Guo B."/>
            <person name="Wei J."/>
            <person name="Xu J."/>
            <person name="St-Pierre B."/>
            <person name="Chen S."/>
            <person name="Sun C."/>
        </authorList>
    </citation>
    <scope>NUCLEOTIDE SEQUENCE [LARGE SCALE GENOMIC DNA]</scope>
</reference>
<organism evidence="1 2">
    <name type="scientific">Catharanthus roseus</name>
    <name type="common">Madagascar periwinkle</name>
    <name type="synonym">Vinca rosea</name>
    <dbReference type="NCBI Taxonomy" id="4058"/>
    <lineage>
        <taxon>Eukaryota</taxon>
        <taxon>Viridiplantae</taxon>
        <taxon>Streptophyta</taxon>
        <taxon>Embryophyta</taxon>
        <taxon>Tracheophyta</taxon>
        <taxon>Spermatophyta</taxon>
        <taxon>Magnoliopsida</taxon>
        <taxon>eudicotyledons</taxon>
        <taxon>Gunneridae</taxon>
        <taxon>Pentapetalae</taxon>
        <taxon>asterids</taxon>
        <taxon>lamiids</taxon>
        <taxon>Gentianales</taxon>
        <taxon>Apocynaceae</taxon>
        <taxon>Rauvolfioideae</taxon>
        <taxon>Vinceae</taxon>
        <taxon>Catharanthinae</taxon>
        <taxon>Catharanthus</taxon>
    </lineage>
</organism>
<sequence>MGVNSLSLSAACTVLSFVGLQCWTAVSLEKLKSDGLIGETILDYGNASHVVELLLGSYTTLLLVASFALNIFVLLILSLKTLFFSELHPNEVRKLVERLINYVIYKGTFLPLVVPPTVFEAGLWSIWLAVLCSLKMFQALARERLERLNASPSVTPWRYFRVYSALLLVFSFDILWISLCLKIYNTMSSSALLLLFFEPLSIAFETLQAIVVHGFQLLDIWLHHSAGDGANCRISKLIDFSAKGSLSECKGTIVRNLGFFLDMMTFFMALAHYLYIWWLHGMAFHLIDAILFLNIRALVSAMLKRIKSFIKLKMALGTLHELLPDATIEEIQAYDDECAICREPMAKAKKLPCNHLFHLACLRSWLDQGLNENYSCPTCRKPLFVGRPEHVVNPRGPEVSVDEQLARQLSAGLDRPNPAGHTLPTGVFPNQTQNAVVPGDWRGAVIDPSWLGLDGAGPSSGVRQVGLGRVQMMMRHLAAVGETYAQTALEDGNWSLWPANPSQAGTSSSTVPPSPVRYPGNRGGLHVRSNSQVNDNLASILAMAETVREVLPHIPDEIIIQDLQRTNSATVTVNNLLQM</sequence>
<proteinExistence type="predicted"/>